<dbReference type="PANTHER" id="PTHR43575:SF1">
    <property type="entry name" value="PROTEIN ABCI7, CHLOROPLASTIC"/>
    <property type="match status" value="1"/>
</dbReference>
<dbReference type="InterPro" id="IPR055346">
    <property type="entry name" value="Fe-S_cluster_assembly_SufBD"/>
</dbReference>
<accession>A0A379DEG1</accession>
<proteinExistence type="predicted"/>
<dbReference type="EMBL" id="UGTH01000001">
    <property type="protein sequence ID" value="SUB76259.1"/>
    <property type="molecule type" value="Genomic_DNA"/>
</dbReference>
<dbReference type="InterPro" id="IPR037284">
    <property type="entry name" value="SUF_FeS_clus_asmbl_SufBD_sf"/>
</dbReference>
<dbReference type="GO" id="GO:0016226">
    <property type="term" value="P:iron-sulfur cluster assembly"/>
    <property type="evidence" value="ECO:0007669"/>
    <property type="project" value="InterPro"/>
</dbReference>
<evidence type="ECO:0000313" key="3">
    <source>
        <dbReference type="Proteomes" id="UP000254777"/>
    </source>
</evidence>
<dbReference type="AlphaFoldDB" id="A0A379DEG1"/>
<dbReference type="InterPro" id="IPR000825">
    <property type="entry name" value="SUF_FeS_clus_asmbl_SufBD_core"/>
</dbReference>
<reference evidence="2 3" key="1">
    <citation type="submission" date="2018-06" db="EMBL/GenBank/DDBJ databases">
        <authorList>
            <consortium name="Pathogen Informatics"/>
            <person name="Doyle S."/>
        </authorList>
    </citation>
    <scope>NUCLEOTIDE SEQUENCE [LARGE SCALE GENOMIC DNA]</scope>
    <source>
        <strain evidence="2 3">NCTC11088</strain>
    </source>
</reference>
<organism evidence="2 3">
    <name type="scientific">Peptoniphilus indolicus</name>
    <dbReference type="NCBI Taxonomy" id="33030"/>
    <lineage>
        <taxon>Bacteria</taxon>
        <taxon>Bacillati</taxon>
        <taxon>Bacillota</taxon>
        <taxon>Tissierellia</taxon>
        <taxon>Tissierellales</taxon>
        <taxon>Peptoniphilaceae</taxon>
        <taxon>Peptoniphilus</taxon>
    </lineage>
</organism>
<dbReference type="SUPFAM" id="SSF101960">
    <property type="entry name" value="Stabilizer of iron transporter SufD"/>
    <property type="match status" value="1"/>
</dbReference>
<sequence>MGNKIYGNNLSFRTFDSSNVNQVELELPINLVDKIELKEREFKSDYGFSKEIKELNINNYNYYKKIKVENGESLNKTIIYDSNETLVELTDIYAEYGAKLNLVLKYDENTKSDFRSSLIRLKLEKNSIVNLFIVQMEENKKVIESIITDIDESATLNLFQYEIGSVELYTNLKGNLIGEDSNININSIYFGYGKNELNLFYDIYHHAKKSNSDIMVNGALRDESYKNFKSTLDFKEGSSGSIGSEEEYATLLSDDVIALSVPVLLAHEDDVQGNHAASAGKIDTDLLFYLMSRGLDQQQAESLIILSRFAKAIDSIENQELKDLINDRVQEIVRR</sequence>
<evidence type="ECO:0000259" key="1">
    <source>
        <dbReference type="Pfam" id="PF01458"/>
    </source>
</evidence>
<dbReference type="Pfam" id="PF01458">
    <property type="entry name" value="SUFBD_core"/>
    <property type="match status" value="1"/>
</dbReference>
<evidence type="ECO:0000313" key="2">
    <source>
        <dbReference type="EMBL" id="SUB76259.1"/>
    </source>
</evidence>
<dbReference type="Proteomes" id="UP000254777">
    <property type="component" value="Unassembled WGS sequence"/>
</dbReference>
<dbReference type="PANTHER" id="PTHR43575">
    <property type="entry name" value="PROTEIN ABCI7, CHLOROPLASTIC"/>
    <property type="match status" value="1"/>
</dbReference>
<feature type="domain" description="SUF system FeS cluster assembly SufBD core" evidence="1">
    <location>
        <begin position="81"/>
        <end position="306"/>
    </location>
</feature>
<protein>
    <submittedName>
        <fullName evidence="2">FeS cluster assembly protein sufD</fullName>
    </submittedName>
</protein>
<dbReference type="RefSeq" id="WP_115312282.1">
    <property type="nucleotide sequence ID" value="NZ_UGTH01000001.1"/>
</dbReference>
<name>A0A379DEG1_9FIRM</name>
<gene>
    <name evidence="2" type="primary">sufD</name>
    <name evidence="2" type="ORF">NCTC11088_02074</name>
</gene>